<evidence type="ECO:0000256" key="4">
    <source>
        <dbReference type="ARBA" id="ARBA00005975"/>
    </source>
</evidence>
<dbReference type="InterPro" id="IPR006629">
    <property type="entry name" value="LITAF"/>
</dbReference>
<feature type="region of interest" description="Disordered" evidence="8">
    <location>
        <begin position="1"/>
        <end position="79"/>
    </location>
</feature>
<name>A0A914DBJ4_9BILA</name>
<feature type="compositionally biased region" description="Low complexity" evidence="8">
    <location>
        <begin position="57"/>
        <end position="72"/>
    </location>
</feature>
<dbReference type="Pfam" id="PF10601">
    <property type="entry name" value="zf-LITAF-like"/>
    <property type="match status" value="1"/>
</dbReference>
<accession>A0A914DBJ4</accession>
<sequence>MYTDNSKAPLEDIPLGQGQALPHDTSIPTQQIPTAEIAPTYNVFTISPQPPRPSQPPQNQFQPPQNQFQPYQKPQPPVQQSIQTINSEQPVGMNCPYCQNYINTVVSRKAGTLTWIICIVCLVTGFFLLIPWCLCWIPFVIPACLDVEHTCPSCNRIVGRLNRM</sequence>
<feature type="transmembrane region" description="Helical" evidence="9">
    <location>
        <begin position="113"/>
        <end position="141"/>
    </location>
</feature>
<keyword evidence="9" id="KW-1133">Transmembrane helix</keyword>
<dbReference type="InterPro" id="IPR037519">
    <property type="entry name" value="LITAF_fam"/>
</dbReference>
<evidence type="ECO:0000259" key="10">
    <source>
        <dbReference type="PROSITE" id="PS51837"/>
    </source>
</evidence>
<evidence type="ECO:0000256" key="8">
    <source>
        <dbReference type="SAM" id="MobiDB-lite"/>
    </source>
</evidence>
<evidence type="ECO:0000256" key="7">
    <source>
        <dbReference type="ARBA" id="ARBA00023136"/>
    </source>
</evidence>
<evidence type="ECO:0000313" key="12">
    <source>
        <dbReference type="WBParaSite" id="ACRNAN_scaffold2123.g20196.t1"/>
    </source>
</evidence>
<keyword evidence="6" id="KW-0862">Zinc</keyword>
<dbReference type="GO" id="GO:0031902">
    <property type="term" value="C:late endosome membrane"/>
    <property type="evidence" value="ECO:0007669"/>
    <property type="project" value="UniProtKB-SubCell"/>
</dbReference>
<comment type="similarity">
    <text evidence="4">Belongs to the CDIP1/LITAF family.</text>
</comment>
<reference evidence="12" key="1">
    <citation type="submission" date="2022-11" db="UniProtKB">
        <authorList>
            <consortium name="WormBaseParasite"/>
        </authorList>
    </citation>
    <scope>IDENTIFICATION</scope>
</reference>
<proteinExistence type="inferred from homology"/>
<dbReference type="PANTHER" id="PTHR23292:SF6">
    <property type="entry name" value="FI16602P1-RELATED"/>
    <property type="match status" value="1"/>
</dbReference>
<feature type="domain" description="LITAF" evidence="10">
    <location>
        <begin position="74"/>
        <end position="163"/>
    </location>
</feature>
<evidence type="ECO:0000256" key="2">
    <source>
        <dbReference type="ARBA" id="ARBA00004481"/>
    </source>
</evidence>
<evidence type="ECO:0000256" key="3">
    <source>
        <dbReference type="ARBA" id="ARBA00004630"/>
    </source>
</evidence>
<dbReference type="PROSITE" id="PS51837">
    <property type="entry name" value="LITAF"/>
    <property type="match status" value="1"/>
</dbReference>
<dbReference type="PANTHER" id="PTHR23292">
    <property type="entry name" value="LIPOPOLYSACCHARIDE-INDUCED TUMOR NECROSIS FACTOR-ALPHA FACTOR"/>
    <property type="match status" value="1"/>
</dbReference>
<organism evidence="11 12">
    <name type="scientific">Acrobeloides nanus</name>
    <dbReference type="NCBI Taxonomy" id="290746"/>
    <lineage>
        <taxon>Eukaryota</taxon>
        <taxon>Metazoa</taxon>
        <taxon>Ecdysozoa</taxon>
        <taxon>Nematoda</taxon>
        <taxon>Chromadorea</taxon>
        <taxon>Rhabditida</taxon>
        <taxon>Tylenchina</taxon>
        <taxon>Cephalobomorpha</taxon>
        <taxon>Cephaloboidea</taxon>
        <taxon>Cephalobidae</taxon>
        <taxon>Acrobeloides</taxon>
    </lineage>
</organism>
<evidence type="ECO:0000256" key="1">
    <source>
        <dbReference type="ARBA" id="ARBA00004414"/>
    </source>
</evidence>
<keyword evidence="9" id="KW-0812">Transmembrane</keyword>
<dbReference type="Proteomes" id="UP000887540">
    <property type="component" value="Unplaced"/>
</dbReference>
<evidence type="ECO:0000313" key="11">
    <source>
        <dbReference type="Proteomes" id="UP000887540"/>
    </source>
</evidence>
<dbReference type="GO" id="GO:0008270">
    <property type="term" value="F:zinc ion binding"/>
    <property type="evidence" value="ECO:0007669"/>
    <property type="project" value="TreeGrafter"/>
</dbReference>
<protein>
    <submittedName>
        <fullName evidence="12">LITAF domain-containing protein</fullName>
    </submittedName>
</protein>
<evidence type="ECO:0000256" key="6">
    <source>
        <dbReference type="ARBA" id="ARBA00022833"/>
    </source>
</evidence>
<keyword evidence="7 9" id="KW-0472">Membrane</keyword>
<evidence type="ECO:0000256" key="5">
    <source>
        <dbReference type="ARBA" id="ARBA00022723"/>
    </source>
</evidence>
<dbReference type="AlphaFoldDB" id="A0A914DBJ4"/>
<dbReference type="GO" id="GO:0005765">
    <property type="term" value="C:lysosomal membrane"/>
    <property type="evidence" value="ECO:0007669"/>
    <property type="project" value="UniProtKB-SubCell"/>
</dbReference>
<keyword evidence="5" id="KW-0479">Metal-binding</keyword>
<evidence type="ECO:0000256" key="9">
    <source>
        <dbReference type="SAM" id="Phobius"/>
    </source>
</evidence>
<keyword evidence="11" id="KW-1185">Reference proteome</keyword>
<dbReference type="SMART" id="SM00714">
    <property type="entry name" value="LITAF"/>
    <property type="match status" value="1"/>
</dbReference>
<comment type="subcellular location">
    <subcellularLocation>
        <location evidence="2">Endosome membrane</location>
        <topology evidence="2">Peripheral membrane protein</topology>
    </subcellularLocation>
    <subcellularLocation>
        <location evidence="1">Late endosome membrane</location>
    </subcellularLocation>
    <subcellularLocation>
        <location evidence="3">Lysosome membrane</location>
        <topology evidence="3">Peripheral membrane protein</topology>
        <orientation evidence="3">Cytoplasmic side</orientation>
    </subcellularLocation>
</comment>
<dbReference type="WBParaSite" id="ACRNAN_scaffold2123.g20196.t1">
    <property type="protein sequence ID" value="ACRNAN_scaffold2123.g20196.t1"/>
    <property type="gene ID" value="ACRNAN_scaffold2123.g20196"/>
</dbReference>